<name>A0AAU7BWI4_9FLAO</name>
<dbReference type="InterPro" id="IPR001789">
    <property type="entry name" value="Sig_transdc_resp-reg_receiver"/>
</dbReference>
<organism evidence="4">
    <name type="scientific">Pontimicrobium sp. SW4</name>
    <dbReference type="NCBI Taxonomy" id="3153519"/>
    <lineage>
        <taxon>Bacteria</taxon>
        <taxon>Pseudomonadati</taxon>
        <taxon>Bacteroidota</taxon>
        <taxon>Flavobacteriia</taxon>
        <taxon>Flavobacteriales</taxon>
        <taxon>Flavobacteriaceae</taxon>
        <taxon>Pontimicrobium</taxon>
    </lineage>
</organism>
<dbReference type="SMART" id="SM00850">
    <property type="entry name" value="LytTR"/>
    <property type="match status" value="1"/>
</dbReference>
<reference evidence="4" key="1">
    <citation type="submission" date="2024-05" db="EMBL/GenBank/DDBJ databases">
        <title>Pontimicrobium maritimus sp. nov., isolated form sea water.</title>
        <authorList>
            <person name="Muhammad N."/>
            <person name="Vuong T.Q."/>
            <person name="Han H.L."/>
            <person name="Kim S.-G."/>
        </authorList>
    </citation>
    <scope>NUCLEOTIDE SEQUENCE</scope>
    <source>
        <strain evidence="4">SW4</strain>
    </source>
</reference>
<sequence length="251" mass="29107">MNVVIVEDEIPALEKLERYILKYDNTINILAKLTSIQDTVTWLQRHKDSVDMLFLDIQLSDGLSFEIFNQIQLEKPIIFTTAFDEFAIDAFKLNSIDYILKPITFTDVSKALTKFKNFKSILSSNTLKSVSNAIVNKLFKDRFLVRLGNHIHSIKTNKIALFYAEGRTVFLITNDTKKFVLDYKLEDLNQILSPQNFMRVNRTFIINLDAIKDAIVYSNSRLKLKLNVNTDSDIIVSRDRVSRFKTWFGGY</sequence>
<evidence type="ECO:0000259" key="2">
    <source>
        <dbReference type="PROSITE" id="PS50110"/>
    </source>
</evidence>
<dbReference type="InterPro" id="IPR011006">
    <property type="entry name" value="CheY-like_superfamily"/>
</dbReference>
<dbReference type="GO" id="GO:0003677">
    <property type="term" value="F:DNA binding"/>
    <property type="evidence" value="ECO:0007669"/>
    <property type="project" value="UniProtKB-KW"/>
</dbReference>
<keyword evidence="1" id="KW-0597">Phosphoprotein</keyword>
<dbReference type="SMART" id="SM00448">
    <property type="entry name" value="REC"/>
    <property type="match status" value="1"/>
</dbReference>
<protein>
    <submittedName>
        <fullName evidence="4">LytTR family DNA-binding domain-containing protein</fullName>
    </submittedName>
</protein>
<feature type="domain" description="HTH LytTR-type" evidence="3">
    <location>
        <begin position="143"/>
        <end position="250"/>
    </location>
</feature>
<dbReference type="PROSITE" id="PS50930">
    <property type="entry name" value="HTH_LYTTR"/>
    <property type="match status" value="1"/>
</dbReference>
<dbReference type="Gene3D" id="3.40.50.2300">
    <property type="match status" value="1"/>
</dbReference>
<dbReference type="Gene3D" id="2.40.50.1020">
    <property type="entry name" value="LytTr DNA-binding domain"/>
    <property type="match status" value="1"/>
</dbReference>
<dbReference type="RefSeq" id="WP_347925962.1">
    <property type="nucleotide sequence ID" value="NZ_CP157199.1"/>
</dbReference>
<keyword evidence="4" id="KW-0238">DNA-binding</keyword>
<feature type="modified residue" description="4-aspartylphosphate" evidence="1">
    <location>
        <position position="56"/>
    </location>
</feature>
<dbReference type="EMBL" id="CP157199">
    <property type="protein sequence ID" value="XBG62616.1"/>
    <property type="molecule type" value="Genomic_DNA"/>
</dbReference>
<evidence type="ECO:0000313" key="4">
    <source>
        <dbReference type="EMBL" id="XBG62616.1"/>
    </source>
</evidence>
<dbReference type="PANTHER" id="PTHR37299">
    <property type="entry name" value="TRANSCRIPTIONAL REGULATOR-RELATED"/>
    <property type="match status" value="1"/>
</dbReference>
<accession>A0AAU7BWI4</accession>
<dbReference type="GO" id="GO:0000156">
    <property type="term" value="F:phosphorelay response regulator activity"/>
    <property type="evidence" value="ECO:0007669"/>
    <property type="project" value="InterPro"/>
</dbReference>
<dbReference type="InterPro" id="IPR007492">
    <property type="entry name" value="LytTR_DNA-bd_dom"/>
</dbReference>
<dbReference type="InterPro" id="IPR046947">
    <property type="entry name" value="LytR-like"/>
</dbReference>
<dbReference type="PANTHER" id="PTHR37299:SF1">
    <property type="entry name" value="STAGE 0 SPORULATION PROTEIN A HOMOLOG"/>
    <property type="match status" value="1"/>
</dbReference>
<dbReference type="AlphaFoldDB" id="A0AAU7BWI4"/>
<dbReference type="Pfam" id="PF00072">
    <property type="entry name" value="Response_reg"/>
    <property type="match status" value="1"/>
</dbReference>
<gene>
    <name evidence="4" type="ORF">ABGB03_06820</name>
</gene>
<evidence type="ECO:0000259" key="3">
    <source>
        <dbReference type="PROSITE" id="PS50930"/>
    </source>
</evidence>
<dbReference type="SUPFAM" id="SSF52172">
    <property type="entry name" value="CheY-like"/>
    <property type="match status" value="1"/>
</dbReference>
<feature type="domain" description="Response regulatory" evidence="2">
    <location>
        <begin position="2"/>
        <end position="116"/>
    </location>
</feature>
<dbReference type="PROSITE" id="PS50110">
    <property type="entry name" value="RESPONSE_REGULATORY"/>
    <property type="match status" value="1"/>
</dbReference>
<dbReference type="Pfam" id="PF04397">
    <property type="entry name" value="LytTR"/>
    <property type="match status" value="1"/>
</dbReference>
<proteinExistence type="predicted"/>
<evidence type="ECO:0000256" key="1">
    <source>
        <dbReference type="PROSITE-ProRule" id="PRU00169"/>
    </source>
</evidence>